<dbReference type="PROSITE" id="PS50893">
    <property type="entry name" value="ABC_TRANSPORTER_2"/>
    <property type="match status" value="2"/>
</dbReference>
<comment type="similarity">
    <text evidence="2">Belongs to the ABC transporter superfamily. ABCA family.</text>
</comment>
<feature type="transmembrane region" description="Helical" evidence="11">
    <location>
        <begin position="341"/>
        <end position="363"/>
    </location>
</feature>
<dbReference type="GO" id="GO:0016020">
    <property type="term" value="C:membrane"/>
    <property type="evidence" value="ECO:0007669"/>
    <property type="project" value="UniProtKB-SubCell"/>
</dbReference>
<feature type="transmembrane region" description="Helical" evidence="11">
    <location>
        <begin position="860"/>
        <end position="881"/>
    </location>
</feature>
<evidence type="ECO:0000256" key="1">
    <source>
        <dbReference type="ARBA" id="ARBA00004141"/>
    </source>
</evidence>
<evidence type="ECO:0000256" key="9">
    <source>
        <dbReference type="ARBA" id="ARBA00023136"/>
    </source>
</evidence>
<dbReference type="FunFam" id="3.40.50.300:FF:001345">
    <property type="entry name" value="Related to ABC transporter"/>
    <property type="match status" value="1"/>
</dbReference>
<feature type="compositionally biased region" description="Basic and acidic residues" evidence="10">
    <location>
        <begin position="1577"/>
        <end position="1593"/>
    </location>
</feature>
<keyword evidence="6" id="KW-0547">Nucleotide-binding</keyword>
<dbReference type="CDD" id="cd03263">
    <property type="entry name" value="ABC_subfamily_A"/>
    <property type="match status" value="2"/>
</dbReference>
<feature type="transmembrane region" description="Helical" evidence="11">
    <location>
        <begin position="1217"/>
        <end position="1240"/>
    </location>
</feature>
<dbReference type="PANTHER" id="PTHR19229:SF36">
    <property type="entry name" value="ATP-BINDING CASSETTE SUB-FAMILY A MEMBER 2"/>
    <property type="match status" value="1"/>
</dbReference>
<evidence type="ECO:0000256" key="3">
    <source>
        <dbReference type="ARBA" id="ARBA00022448"/>
    </source>
</evidence>
<evidence type="ECO:0000313" key="13">
    <source>
        <dbReference type="EMBL" id="KAK6215130.1"/>
    </source>
</evidence>
<feature type="transmembrane region" description="Helical" evidence="11">
    <location>
        <begin position="1111"/>
        <end position="1133"/>
    </location>
</feature>
<evidence type="ECO:0000256" key="8">
    <source>
        <dbReference type="ARBA" id="ARBA00022989"/>
    </source>
</evidence>
<feature type="region of interest" description="Disordered" evidence="10">
    <location>
        <begin position="1562"/>
        <end position="1593"/>
    </location>
</feature>
<keyword evidence="14" id="KW-1185">Reference proteome</keyword>
<dbReference type="PROSITE" id="PS00211">
    <property type="entry name" value="ABC_TRANSPORTER_1"/>
    <property type="match status" value="2"/>
</dbReference>
<evidence type="ECO:0000259" key="12">
    <source>
        <dbReference type="PROSITE" id="PS50893"/>
    </source>
</evidence>
<feature type="domain" description="ABC transporter" evidence="12">
    <location>
        <begin position="1288"/>
        <end position="1521"/>
    </location>
</feature>
<organism evidence="13 14">
    <name type="scientific">Colletotrichum tabaci</name>
    <dbReference type="NCBI Taxonomy" id="1209068"/>
    <lineage>
        <taxon>Eukaryota</taxon>
        <taxon>Fungi</taxon>
        <taxon>Dikarya</taxon>
        <taxon>Ascomycota</taxon>
        <taxon>Pezizomycotina</taxon>
        <taxon>Sordariomycetes</taxon>
        <taxon>Hypocreomycetidae</taxon>
        <taxon>Glomerellales</taxon>
        <taxon>Glomerellaceae</taxon>
        <taxon>Colletotrichum</taxon>
        <taxon>Colletotrichum destructivum species complex</taxon>
    </lineage>
</organism>
<feature type="compositionally biased region" description="Low complexity" evidence="10">
    <location>
        <begin position="208"/>
        <end position="220"/>
    </location>
</feature>
<keyword evidence="8 11" id="KW-1133">Transmembrane helix</keyword>
<dbReference type="GO" id="GO:0005524">
    <property type="term" value="F:ATP binding"/>
    <property type="evidence" value="ECO:0007669"/>
    <property type="project" value="UniProtKB-KW"/>
</dbReference>
<dbReference type="InterPro" id="IPR003593">
    <property type="entry name" value="AAA+_ATPase"/>
</dbReference>
<reference evidence="13 14" key="1">
    <citation type="submission" date="2023-04" db="EMBL/GenBank/DDBJ databases">
        <title>Colletotrichum tabacum stain YC1 causing leaf anthracnose on Nicotiana tabacum(L.) cv.</title>
        <authorList>
            <person name="Ji Z."/>
            <person name="Wang M."/>
            <person name="Zhang J."/>
            <person name="Wang N."/>
            <person name="Zhou Z."/>
        </authorList>
    </citation>
    <scope>NUCLEOTIDE SEQUENCE [LARGE SCALE GENOMIC DNA]</scope>
    <source>
        <strain evidence="13 14">YC1</strain>
    </source>
</reference>
<feature type="compositionally biased region" description="Polar residues" evidence="10">
    <location>
        <begin position="802"/>
        <end position="811"/>
    </location>
</feature>
<dbReference type="InterPro" id="IPR013525">
    <property type="entry name" value="ABC2_TM"/>
</dbReference>
<dbReference type="Pfam" id="PF12698">
    <property type="entry name" value="ABC2_membrane_3"/>
    <property type="match status" value="2"/>
</dbReference>
<evidence type="ECO:0000313" key="14">
    <source>
        <dbReference type="Proteomes" id="UP001327957"/>
    </source>
</evidence>
<feature type="transmembrane region" description="Helical" evidence="11">
    <location>
        <begin position="1175"/>
        <end position="1196"/>
    </location>
</feature>
<dbReference type="Gene3D" id="3.40.50.300">
    <property type="entry name" value="P-loop containing nucleotide triphosphate hydrolases"/>
    <property type="match status" value="2"/>
</dbReference>
<dbReference type="InterPro" id="IPR026082">
    <property type="entry name" value="ABCA"/>
</dbReference>
<feature type="transmembrane region" description="Helical" evidence="11">
    <location>
        <begin position="1074"/>
        <end position="1099"/>
    </location>
</feature>
<feature type="region of interest" description="Disordered" evidence="10">
    <location>
        <begin position="793"/>
        <end position="818"/>
    </location>
</feature>
<protein>
    <submittedName>
        <fullName evidence="13">ABC transporter</fullName>
    </submittedName>
</protein>
<keyword evidence="5" id="KW-0677">Repeat</keyword>
<dbReference type="EMBL" id="JASAOK010000043">
    <property type="protein sequence ID" value="KAK6215130.1"/>
    <property type="molecule type" value="Genomic_DNA"/>
</dbReference>
<gene>
    <name evidence="13" type="ORF">QIS74_08149</name>
</gene>
<feature type="transmembrane region" description="Helical" evidence="11">
    <location>
        <begin position="1140"/>
        <end position="1163"/>
    </location>
</feature>
<dbReference type="GO" id="GO:0140359">
    <property type="term" value="F:ABC-type transporter activity"/>
    <property type="evidence" value="ECO:0007669"/>
    <property type="project" value="InterPro"/>
</dbReference>
<comment type="subcellular location">
    <subcellularLocation>
        <location evidence="1">Membrane</location>
        <topology evidence="1">Multi-pass membrane protein</topology>
    </subcellularLocation>
</comment>
<feature type="domain" description="ABC transporter" evidence="12">
    <location>
        <begin position="495"/>
        <end position="723"/>
    </location>
</feature>
<keyword evidence="3" id="KW-0813">Transport</keyword>
<dbReference type="InterPro" id="IPR027417">
    <property type="entry name" value="P-loop_NTPase"/>
</dbReference>
<dbReference type="Pfam" id="PF00005">
    <property type="entry name" value="ABC_tran"/>
    <property type="match status" value="2"/>
</dbReference>
<comment type="caution">
    <text evidence="13">The sequence shown here is derived from an EMBL/GenBank/DDBJ whole genome shotgun (WGS) entry which is preliminary data.</text>
</comment>
<evidence type="ECO:0000256" key="5">
    <source>
        <dbReference type="ARBA" id="ARBA00022737"/>
    </source>
</evidence>
<dbReference type="GO" id="GO:0005319">
    <property type="term" value="F:lipid transporter activity"/>
    <property type="evidence" value="ECO:0007669"/>
    <property type="project" value="TreeGrafter"/>
</dbReference>
<feature type="transmembrane region" description="Helical" evidence="11">
    <location>
        <begin position="1035"/>
        <end position="1053"/>
    </location>
</feature>
<feature type="transmembrane region" description="Helical" evidence="11">
    <location>
        <begin position="436"/>
        <end position="461"/>
    </location>
</feature>
<evidence type="ECO:0000256" key="4">
    <source>
        <dbReference type="ARBA" id="ARBA00022692"/>
    </source>
</evidence>
<keyword evidence="7" id="KW-0067">ATP-binding</keyword>
<feature type="transmembrane region" description="Helical" evidence="11">
    <location>
        <begin position="255"/>
        <end position="274"/>
    </location>
</feature>
<dbReference type="SMART" id="SM00382">
    <property type="entry name" value="AAA"/>
    <property type="match status" value="2"/>
</dbReference>
<keyword evidence="4 11" id="KW-0812">Transmembrane</keyword>
<keyword evidence="9 11" id="KW-0472">Membrane</keyword>
<dbReference type="SUPFAM" id="SSF52540">
    <property type="entry name" value="P-loop containing nucleoside triphosphate hydrolases"/>
    <property type="match status" value="2"/>
</dbReference>
<dbReference type="InterPro" id="IPR003439">
    <property type="entry name" value="ABC_transporter-like_ATP-bd"/>
</dbReference>
<name>A0AAV9T826_9PEZI</name>
<feature type="transmembrane region" description="Helical" evidence="11">
    <location>
        <begin position="395"/>
        <end position="416"/>
    </location>
</feature>
<evidence type="ECO:0000256" key="7">
    <source>
        <dbReference type="ARBA" id="ARBA00022840"/>
    </source>
</evidence>
<feature type="transmembrane region" description="Helical" evidence="11">
    <location>
        <begin position="311"/>
        <end position="329"/>
    </location>
</feature>
<accession>A0AAV9T826</accession>
<dbReference type="Proteomes" id="UP001327957">
    <property type="component" value="Unassembled WGS sequence"/>
</dbReference>
<dbReference type="InterPro" id="IPR017871">
    <property type="entry name" value="ABC_transporter-like_CS"/>
</dbReference>
<dbReference type="PANTHER" id="PTHR19229">
    <property type="entry name" value="ATP-BINDING CASSETTE TRANSPORTER SUBFAMILY A ABCA"/>
    <property type="match status" value="1"/>
</dbReference>
<sequence>MPAPKSAFWRQVGTLTTKNLTILYARHPASTIYTALLLPIILTVYLGIGRNLNSPQNDYGIAEPRPVRSLRDGLAAADGSARDTVVFVNNGLAGGEIDRVIDSLSQEVTNAGKIATTIEDSAELGRICRSSFRATTSCYGAVVFHSSPSEGSAGGVDGDSGGIWNYTLRGDGALGSRFRVDDDDNDAQVYTLPLQRAVDSAIAVITTTTTNNNNNNDDNNSQSSTPLASTREWGFTDETEDERQASARRRYQQTIIDYLGVSFVLALIGMSYHLPGHIATERERGLSQLIDSMMSTRHEWEAQAVRMVANLYSFFAVYVPGWIAASVIARSMIWRETNIGVVIVFFVLGGLALTSQAVLGASFFKKAQLSGVVNSLVYVLLGVLAQALPDPGTGAVTVLSLLFMPCSFVFFIKSMARFEAEGQPMDLLRAPPNSASALPGIAIWVFLIVQFLVYPLLAALVERQIHGIGSESRRVYKGDGPRPEDAVVIHGLTKVYSPGLFRRAFSFVSKPRPSTVAVNNLDLTAKRGEILALLGANGSGKSTTLDAIAGISRFNQGSISIDASGGIGIAPQKNVLWDELTVAEHIAIFNQLKSPAAGTGGHEDQDQLIHSIGLSTKRKAQSKTLSGGQKRKLQLGMMLTGGSAVCCVDEVSSGIDALSRRKIWDILLSERGRRTIILTTHFLDEADLLADNIAILSRGSLRAEGSSVALKNALGDGYRVHVLDAKDVREPPEVGGVAMAVSSNTITYTAPSSRLAAEVIRALEGRRIPYRISSPNIEDVFLNVAEEVRGEDLKSIRDGPTVGNSPTSSQEPTEEKDKDVMVARGGGRDTLGLQSGRQTGFFEQTPVLVQKRFTLFKTNWIPYAIVFVVPIVAAAVMQLLVADEGPTSCDPADLASGSGNLDNYREALEGATIAAGPSSAFSSSVMGDLLGFLAPPGSNGSIDTTGNNISLSDSYQDLTRFIEDNRRNITPGGLWAGSGTDAPPTIAYRTDANAVFAAVIMQNLLSITATNISIAAAYAPFDSVIPSSTLTTAQLAIYFSIALSIVPAFFGLYPNVERRSQVRGLQYSSGVRSLPLWASHLLFDFGVFLVPLLLAAVIFATSSDIWFAPGYLFPVFLLYGVTSILLSYVLSLLTSSQVATFAAIMAYNGVGFAVYLIAFLYIITFSPATVSDRNILIGHYTISAVFPVASVCRALLVGLNTFSLACSGTGFGDPGALNAYGGPILYLAVQAVLLFSILLYNDSGNKLPAFLTRKKTPSAAGSVAQANEDPEVASERVHVDSISNDDGLQVRHVTKKFGSFTAVDDVSFGVRHGEVFALLGPNGAGKSTTISLIRGDIQPSRSSSGGGDVLVEKVSVTAQRALARSNLGVCPQFDAVDAMTVAEHLRHYARLRGVPDAEDQVRAVIRAVGLDAHVDVPAQHLSGGNRRKLSLGIALTGNPSVMLLDEPSSGLDAAAKRVMWRTLAGIVPGRSILLTTHSMEEADALAGRAGIVAQRMLAVGEVGELRSRFGDSLYVHLVSRTAPHSTEAEMERMRRWVVGAFPSARVEAETYHGQMRFSVSASDVLQRGGGGDGGQEDLDRGRGDGDSRAEGSSRELSAIGRLIVMLEENRDVLGIEHHSVSPTTLSDVFLAIVGQHNVQEEGYAARPGEKKKINWRKILLGF</sequence>
<feature type="transmembrane region" description="Helical" evidence="11">
    <location>
        <begin position="30"/>
        <end position="48"/>
    </location>
</feature>
<dbReference type="GO" id="GO:0016887">
    <property type="term" value="F:ATP hydrolysis activity"/>
    <property type="evidence" value="ECO:0007669"/>
    <property type="project" value="InterPro"/>
</dbReference>
<proteinExistence type="inferred from homology"/>
<evidence type="ECO:0000256" key="6">
    <source>
        <dbReference type="ARBA" id="ARBA00022741"/>
    </source>
</evidence>
<evidence type="ECO:0000256" key="10">
    <source>
        <dbReference type="SAM" id="MobiDB-lite"/>
    </source>
</evidence>
<evidence type="ECO:0000256" key="11">
    <source>
        <dbReference type="SAM" id="Phobius"/>
    </source>
</evidence>
<evidence type="ECO:0000256" key="2">
    <source>
        <dbReference type="ARBA" id="ARBA00008869"/>
    </source>
</evidence>
<feature type="region of interest" description="Disordered" evidence="10">
    <location>
        <begin position="208"/>
        <end position="246"/>
    </location>
</feature>